<evidence type="ECO:0000313" key="2">
    <source>
        <dbReference type="EMBL" id="RVU33720.1"/>
    </source>
</evidence>
<proteinExistence type="predicted"/>
<protein>
    <submittedName>
        <fullName evidence="2">Flagellar export protein FliJ</fullName>
    </submittedName>
</protein>
<keyword evidence="2" id="KW-0282">Flagellum</keyword>
<keyword evidence="2" id="KW-0969">Cilium</keyword>
<keyword evidence="2" id="KW-0966">Cell projection</keyword>
<accession>A0A3S2Z4N7</accession>
<evidence type="ECO:0000256" key="1">
    <source>
        <dbReference type="SAM" id="MobiDB-lite"/>
    </source>
</evidence>
<dbReference type="RefSeq" id="WP_127767750.1">
    <property type="nucleotide sequence ID" value="NZ_SADE01000004.1"/>
</dbReference>
<feature type="region of interest" description="Disordered" evidence="1">
    <location>
        <begin position="103"/>
        <end position="139"/>
    </location>
</feature>
<dbReference type="Gene3D" id="1.10.287.1700">
    <property type="match status" value="1"/>
</dbReference>
<reference evidence="3" key="1">
    <citation type="submission" date="2019-01" db="EMBL/GenBank/DDBJ databases">
        <title>Gri0909 isolated from a small marine red alga.</title>
        <authorList>
            <person name="Kim J."/>
            <person name="Jeong S.E."/>
            <person name="Jeon C.O."/>
        </authorList>
    </citation>
    <scope>NUCLEOTIDE SEQUENCE [LARGE SCALE GENOMIC DNA]</scope>
    <source>
        <strain evidence="3">Gri0909</strain>
    </source>
</reference>
<dbReference type="InterPro" id="IPR053716">
    <property type="entry name" value="Flag_assembly_chemotaxis_eff"/>
</dbReference>
<dbReference type="OrthoDB" id="7273723at2"/>
<evidence type="ECO:0000313" key="3">
    <source>
        <dbReference type="Proteomes" id="UP000287447"/>
    </source>
</evidence>
<gene>
    <name evidence="2" type="ORF">EOI86_21475</name>
</gene>
<dbReference type="Proteomes" id="UP000287447">
    <property type="component" value="Unassembled WGS sequence"/>
</dbReference>
<organism evidence="2 3">
    <name type="scientific">Hwanghaeella grinnelliae</name>
    <dbReference type="NCBI Taxonomy" id="2500179"/>
    <lineage>
        <taxon>Bacteria</taxon>
        <taxon>Pseudomonadati</taxon>
        <taxon>Pseudomonadota</taxon>
        <taxon>Alphaproteobacteria</taxon>
        <taxon>Rhodospirillales</taxon>
        <taxon>Rhodospirillaceae</taxon>
        <taxon>Hwanghaeella</taxon>
    </lineage>
</organism>
<sequence length="139" mass="16019">MKTVSTLIRLSKLEVDNRRRLLADLLEQDAAFDRAIDRVDTELDTERQKARETPEYGAGFVAYAKHAASRRKALVDRKAALAVDIDTARDRLAEAFEEQKKYEITAERQEEEETAEENKREQQDLDELGLQTHSRNTGR</sequence>
<comment type="caution">
    <text evidence="2">The sequence shown here is derived from an EMBL/GenBank/DDBJ whole genome shotgun (WGS) entry which is preliminary data.</text>
</comment>
<dbReference type="AlphaFoldDB" id="A0A3S2Z4N7"/>
<dbReference type="EMBL" id="SADE01000004">
    <property type="protein sequence ID" value="RVU33720.1"/>
    <property type="molecule type" value="Genomic_DNA"/>
</dbReference>
<name>A0A3S2Z4N7_9PROT</name>
<keyword evidence="3" id="KW-1185">Reference proteome</keyword>